<evidence type="ECO:0000256" key="11">
    <source>
        <dbReference type="ARBA" id="ARBA00023236"/>
    </source>
</evidence>
<dbReference type="Proteomes" id="UP000008467">
    <property type="component" value="Chromosome"/>
</dbReference>
<dbReference type="PANTHER" id="PTHR32182">
    <property type="entry name" value="DNA REPLICATION AND REPAIR PROTEIN RECF"/>
    <property type="match status" value="1"/>
</dbReference>
<dbReference type="Gene3D" id="3.40.50.300">
    <property type="entry name" value="P-loop containing nucleotide triphosphate hydrolases"/>
    <property type="match status" value="1"/>
</dbReference>
<dbReference type="GO" id="GO:0006260">
    <property type="term" value="P:DNA replication"/>
    <property type="evidence" value="ECO:0007669"/>
    <property type="project" value="UniProtKB-UniRule"/>
</dbReference>
<dbReference type="Gene3D" id="1.20.1050.90">
    <property type="entry name" value="RecF/RecN/SMC, N-terminal domain"/>
    <property type="match status" value="1"/>
</dbReference>
<evidence type="ECO:0000256" key="6">
    <source>
        <dbReference type="ARBA" id="ARBA00022741"/>
    </source>
</evidence>
<organism evidence="15 16">
    <name type="scientific">Cellulosilyticum lentocellum (strain ATCC 49066 / DSM 5427 / NCIMB 11756 / RHM5)</name>
    <name type="common">Clostridium lentocellum</name>
    <dbReference type="NCBI Taxonomy" id="642492"/>
    <lineage>
        <taxon>Bacteria</taxon>
        <taxon>Bacillati</taxon>
        <taxon>Bacillota</taxon>
        <taxon>Clostridia</taxon>
        <taxon>Lachnospirales</taxon>
        <taxon>Cellulosilyticaceae</taxon>
        <taxon>Cellulosilyticum</taxon>
    </lineage>
</organism>
<dbReference type="InterPro" id="IPR042174">
    <property type="entry name" value="RecF_2"/>
</dbReference>
<comment type="similarity">
    <text evidence="2 12 13">Belongs to the RecF family.</text>
</comment>
<dbReference type="AlphaFoldDB" id="F2JSI6"/>
<dbReference type="EMBL" id="CP002582">
    <property type="protein sequence ID" value="ADZ81766.1"/>
    <property type="molecule type" value="Genomic_DNA"/>
</dbReference>
<dbReference type="eggNOG" id="COG1195">
    <property type="taxonomic scope" value="Bacteria"/>
</dbReference>
<evidence type="ECO:0000256" key="5">
    <source>
        <dbReference type="ARBA" id="ARBA00022705"/>
    </source>
</evidence>
<evidence type="ECO:0000256" key="13">
    <source>
        <dbReference type="RuleBase" id="RU000578"/>
    </source>
</evidence>
<keyword evidence="7 12" id="KW-0227">DNA damage</keyword>
<dbReference type="PROSITE" id="PS00618">
    <property type="entry name" value="RECF_2"/>
    <property type="match status" value="1"/>
</dbReference>
<evidence type="ECO:0000256" key="2">
    <source>
        <dbReference type="ARBA" id="ARBA00008016"/>
    </source>
</evidence>
<dbReference type="PANTHER" id="PTHR32182:SF0">
    <property type="entry name" value="DNA REPLICATION AND REPAIR PROTEIN RECF"/>
    <property type="match status" value="1"/>
</dbReference>
<evidence type="ECO:0000256" key="4">
    <source>
        <dbReference type="ARBA" id="ARBA00022490"/>
    </source>
</evidence>
<dbReference type="GO" id="GO:0005737">
    <property type="term" value="C:cytoplasm"/>
    <property type="evidence" value="ECO:0007669"/>
    <property type="project" value="UniProtKB-SubCell"/>
</dbReference>
<dbReference type="NCBIfam" id="TIGR00611">
    <property type="entry name" value="recf"/>
    <property type="match status" value="1"/>
</dbReference>
<dbReference type="InterPro" id="IPR003395">
    <property type="entry name" value="RecF/RecN/SMC_N"/>
</dbReference>
<evidence type="ECO:0000313" key="15">
    <source>
        <dbReference type="EMBL" id="ADZ81766.1"/>
    </source>
</evidence>
<keyword evidence="16" id="KW-1185">Reference proteome</keyword>
<keyword evidence="8 12" id="KW-0067">ATP-binding</keyword>
<sequence>MYIKELALTNFRNYEELNISLDKGINIFKGDNAQGKTNILESIYLCATARSHRTHKEKEIIRWNEESAHVKLAVQKNYVQDIIDFHLTSKAKSAIINRMPIGRLGELFGCLNIVMFSPEDLQLIKNSPKERRRFIDIELCQIDKLYYYSLRQYHKVLKQRNLALKQYFSNKDASMLDVWDMQLEEYASAVIKKRHEFIQEINEIASKIHDDISGHKEKLQVIYEPNVEVRDFGKKILKYREKDILYQTTSIGPHRDDLTFLINDMDVKTYGSQGQQRSVVLSMKLAELNIMKKYIGEEPILLLDDVLSELDHNRQGDLFKYTQNIQTLITCTGIEQSVWNTQKIGKLYNVKAGSIENIGI</sequence>
<evidence type="ECO:0000256" key="3">
    <source>
        <dbReference type="ARBA" id="ARBA00020170"/>
    </source>
</evidence>
<dbReference type="GO" id="GO:0006302">
    <property type="term" value="P:double-strand break repair"/>
    <property type="evidence" value="ECO:0007669"/>
    <property type="project" value="TreeGrafter"/>
</dbReference>
<name>F2JSI6_CELLD</name>
<evidence type="ECO:0000256" key="12">
    <source>
        <dbReference type="HAMAP-Rule" id="MF_00365"/>
    </source>
</evidence>
<dbReference type="HAMAP" id="MF_00365">
    <property type="entry name" value="RecF"/>
    <property type="match status" value="1"/>
</dbReference>
<comment type="function">
    <text evidence="12 13">The RecF protein is involved in DNA metabolism; it is required for DNA replication and normal SOS inducibility. RecF binds preferentially to single-stranded, linear DNA. It also seems to bind ATP.</text>
</comment>
<keyword evidence="10 12" id="KW-0234">DNA repair</keyword>
<dbReference type="KEGG" id="cle:Clole_0004"/>
<gene>
    <name evidence="12" type="primary">recF</name>
    <name evidence="15" type="ordered locus">Clole_0004</name>
</gene>
<keyword evidence="4 12" id="KW-0963">Cytoplasm</keyword>
<dbReference type="Pfam" id="PF02463">
    <property type="entry name" value="SMC_N"/>
    <property type="match status" value="1"/>
</dbReference>
<dbReference type="HOGENOM" id="CLU_040267_0_1_9"/>
<dbReference type="GO" id="GO:0000731">
    <property type="term" value="P:DNA synthesis involved in DNA repair"/>
    <property type="evidence" value="ECO:0007669"/>
    <property type="project" value="TreeGrafter"/>
</dbReference>
<reference evidence="15 16" key="1">
    <citation type="journal article" date="2011" name="J. Bacteriol.">
        <title>Complete genome sequence of the cellulose-degrading bacterium Cellulosilyticum lentocellum.</title>
        <authorList>
            <consortium name="US DOE Joint Genome Institute"/>
            <person name="Miller D.A."/>
            <person name="Suen G."/>
            <person name="Bruce D."/>
            <person name="Copeland A."/>
            <person name="Cheng J.F."/>
            <person name="Detter C."/>
            <person name="Goodwin L.A."/>
            <person name="Han C.S."/>
            <person name="Hauser L.J."/>
            <person name="Land M.L."/>
            <person name="Lapidus A."/>
            <person name="Lucas S."/>
            <person name="Meincke L."/>
            <person name="Pitluck S."/>
            <person name="Tapia R."/>
            <person name="Teshima H."/>
            <person name="Woyke T."/>
            <person name="Fox B.G."/>
            <person name="Angert E.R."/>
            <person name="Currie C.R."/>
        </authorList>
    </citation>
    <scope>NUCLEOTIDE SEQUENCE [LARGE SCALE GENOMIC DNA]</scope>
    <source>
        <strain evidence="16">ATCC 49066 / DSM 5427 / NCIMB 11756 / RHM5</strain>
    </source>
</reference>
<accession>F2JSI6</accession>
<proteinExistence type="inferred from homology"/>
<evidence type="ECO:0000313" key="16">
    <source>
        <dbReference type="Proteomes" id="UP000008467"/>
    </source>
</evidence>
<feature type="binding site" evidence="12">
    <location>
        <begin position="30"/>
        <end position="37"/>
    </location>
    <ligand>
        <name>ATP</name>
        <dbReference type="ChEBI" id="CHEBI:30616"/>
    </ligand>
</feature>
<evidence type="ECO:0000256" key="9">
    <source>
        <dbReference type="ARBA" id="ARBA00023125"/>
    </source>
</evidence>
<feature type="domain" description="RecF/RecN/SMC N-terminal" evidence="14">
    <location>
        <begin position="2"/>
        <end position="333"/>
    </location>
</feature>
<evidence type="ECO:0000256" key="7">
    <source>
        <dbReference type="ARBA" id="ARBA00022763"/>
    </source>
</evidence>
<protein>
    <recommendedName>
        <fullName evidence="3 12">DNA replication and repair protein RecF</fullName>
    </recommendedName>
</protein>
<dbReference type="GO" id="GO:0005524">
    <property type="term" value="F:ATP binding"/>
    <property type="evidence" value="ECO:0007669"/>
    <property type="project" value="UniProtKB-UniRule"/>
</dbReference>
<keyword evidence="11 12" id="KW-0742">SOS response</keyword>
<evidence type="ECO:0000256" key="1">
    <source>
        <dbReference type="ARBA" id="ARBA00004496"/>
    </source>
</evidence>
<dbReference type="InterPro" id="IPR018078">
    <property type="entry name" value="DNA-binding_RecF_CS"/>
</dbReference>
<dbReference type="SUPFAM" id="SSF52540">
    <property type="entry name" value="P-loop containing nucleoside triphosphate hydrolases"/>
    <property type="match status" value="1"/>
</dbReference>
<evidence type="ECO:0000259" key="14">
    <source>
        <dbReference type="Pfam" id="PF02463"/>
    </source>
</evidence>
<dbReference type="STRING" id="642492.Clole_0004"/>
<dbReference type="CDD" id="cd03242">
    <property type="entry name" value="ABC_RecF"/>
    <property type="match status" value="1"/>
</dbReference>
<keyword evidence="6 12" id="KW-0547">Nucleotide-binding</keyword>
<dbReference type="GO" id="GO:0009432">
    <property type="term" value="P:SOS response"/>
    <property type="evidence" value="ECO:0007669"/>
    <property type="project" value="UniProtKB-UniRule"/>
</dbReference>
<evidence type="ECO:0000256" key="8">
    <source>
        <dbReference type="ARBA" id="ARBA00022840"/>
    </source>
</evidence>
<dbReference type="GO" id="GO:0003697">
    <property type="term" value="F:single-stranded DNA binding"/>
    <property type="evidence" value="ECO:0007669"/>
    <property type="project" value="UniProtKB-UniRule"/>
</dbReference>
<keyword evidence="9 12" id="KW-0238">DNA-binding</keyword>
<dbReference type="InterPro" id="IPR001238">
    <property type="entry name" value="DNA-binding_RecF"/>
</dbReference>
<evidence type="ECO:0000256" key="10">
    <source>
        <dbReference type="ARBA" id="ARBA00023204"/>
    </source>
</evidence>
<dbReference type="InterPro" id="IPR027417">
    <property type="entry name" value="P-loop_NTPase"/>
</dbReference>
<keyword evidence="5 12" id="KW-0235">DNA replication</keyword>
<dbReference type="RefSeq" id="WP_013655067.1">
    <property type="nucleotide sequence ID" value="NC_015275.1"/>
</dbReference>
<comment type="subcellular location">
    <subcellularLocation>
        <location evidence="1 12 13">Cytoplasm</location>
    </subcellularLocation>
</comment>